<proteinExistence type="predicted"/>
<sequence>MIYLPILINGDAKGFIAIRRSSAVENNMGTDPAQSYVYDVEVNEGHHTKFSQTSHTYGDGTATLVRKAMISHYETNEESHVRYAR</sequence>
<reference evidence="2" key="1">
    <citation type="submission" date="2018-02" db="EMBL/GenBank/DDBJ databases">
        <authorList>
            <person name="Cohen D.B."/>
            <person name="Kent A.D."/>
        </authorList>
    </citation>
    <scope>NUCLEOTIDE SEQUENCE [LARGE SCALE GENOMIC DNA]</scope>
</reference>
<dbReference type="RefSeq" id="YP_010059025.1">
    <property type="nucleotide sequence ID" value="NC_054724.1"/>
</dbReference>
<accession>A0A2P1JXA4</accession>
<dbReference type="GeneID" id="64766256"/>
<evidence type="ECO:0000313" key="2">
    <source>
        <dbReference type="Proteomes" id="UP000241290"/>
    </source>
</evidence>
<dbReference type="Proteomes" id="UP000241290">
    <property type="component" value="Genome"/>
</dbReference>
<dbReference type="KEGG" id="vg:64766256"/>
<organism evidence="1 2">
    <name type="scientific">Rhodococcus phage Finch</name>
    <dbReference type="NCBI Taxonomy" id="2094144"/>
    <lineage>
        <taxon>Viruses</taxon>
        <taxon>Duplodnaviria</taxon>
        <taxon>Heunggongvirae</taxon>
        <taxon>Uroviricota</taxon>
        <taxon>Caudoviricetes</taxon>
        <taxon>Finchvirus</taxon>
        <taxon>Finchvirus finch</taxon>
    </lineage>
</organism>
<gene>
    <name evidence="1" type="primary">3</name>
    <name evidence="1" type="ORF">SEA_FINCH_3</name>
</gene>
<evidence type="ECO:0000313" key="1">
    <source>
        <dbReference type="EMBL" id="AVO24954.1"/>
    </source>
</evidence>
<name>A0A2P1JXA4_9CAUD</name>
<protein>
    <submittedName>
        <fullName evidence="1">Uncharacterized protein</fullName>
    </submittedName>
</protein>
<dbReference type="EMBL" id="MG962366">
    <property type="protein sequence ID" value="AVO24954.1"/>
    <property type="molecule type" value="Genomic_DNA"/>
</dbReference>
<keyword evidence="2" id="KW-1185">Reference proteome</keyword>